<feature type="compositionally biased region" description="Polar residues" evidence="5">
    <location>
        <begin position="1361"/>
        <end position="1389"/>
    </location>
</feature>
<feature type="compositionally biased region" description="Polar residues" evidence="5">
    <location>
        <begin position="1417"/>
        <end position="1427"/>
    </location>
</feature>
<dbReference type="InterPro" id="IPR027409">
    <property type="entry name" value="GroEL-like_apical_dom_sf"/>
</dbReference>
<dbReference type="InterPro" id="IPR013083">
    <property type="entry name" value="Znf_RING/FYVE/PHD"/>
</dbReference>
<dbReference type="InterPro" id="IPR036388">
    <property type="entry name" value="WH-like_DNA-bd_sf"/>
</dbReference>
<dbReference type="InterPro" id="IPR011011">
    <property type="entry name" value="Znf_FYVE_PHD"/>
</dbReference>
<dbReference type="EMBL" id="CAJHNH020002224">
    <property type="protein sequence ID" value="CAG5126011.1"/>
    <property type="molecule type" value="Genomic_DNA"/>
</dbReference>
<dbReference type="OrthoDB" id="158357at2759"/>
<dbReference type="SUPFAM" id="SSF57903">
    <property type="entry name" value="FYVE/PHD zinc finger"/>
    <property type="match status" value="1"/>
</dbReference>
<feature type="non-terminal residue" evidence="8">
    <location>
        <position position="1"/>
    </location>
</feature>
<dbReference type="GO" id="GO:0090385">
    <property type="term" value="P:phagosome-lysosome fusion"/>
    <property type="evidence" value="ECO:0007669"/>
    <property type="project" value="TreeGrafter"/>
</dbReference>
<dbReference type="SUPFAM" id="SSF52029">
    <property type="entry name" value="GroEL apical domain-like"/>
    <property type="match status" value="1"/>
</dbReference>
<evidence type="ECO:0000256" key="3">
    <source>
        <dbReference type="ARBA" id="ARBA00022833"/>
    </source>
</evidence>
<feature type="domain" description="DEP" evidence="7">
    <location>
        <begin position="184"/>
        <end position="259"/>
    </location>
</feature>
<dbReference type="GO" id="GO:0005524">
    <property type="term" value="F:ATP binding"/>
    <property type="evidence" value="ECO:0007669"/>
    <property type="project" value="InterPro"/>
</dbReference>
<dbReference type="Pfam" id="PF00610">
    <property type="entry name" value="DEP"/>
    <property type="match status" value="1"/>
</dbReference>
<dbReference type="GO" id="GO:0035556">
    <property type="term" value="P:intracellular signal transduction"/>
    <property type="evidence" value="ECO:0007669"/>
    <property type="project" value="InterPro"/>
</dbReference>
<dbReference type="GO" id="GO:0032438">
    <property type="term" value="P:melanosome organization"/>
    <property type="evidence" value="ECO:0007669"/>
    <property type="project" value="TreeGrafter"/>
</dbReference>
<evidence type="ECO:0000313" key="8">
    <source>
        <dbReference type="EMBL" id="CAG5126011.1"/>
    </source>
</evidence>
<evidence type="ECO:0000256" key="2">
    <source>
        <dbReference type="ARBA" id="ARBA00022771"/>
    </source>
</evidence>
<dbReference type="InterPro" id="IPR002423">
    <property type="entry name" value="Cpn60/GroEL/TCP-1"/>
</dbReference>
<dbReference type="InterPro" id="IPR000591">
    <property type="entry name" value="DEP_dom"/>
</dbReference>
<evidence type="ECO:0000256" key="5">
    <source>
        <dbReference type="SAM" id="MobiDB-lite"/>
    </source>
</evidence>
<dbReference type="Gene3D" id="3.50.7.10">
    <property type="entry name" value="GroEL"/>
    <property type="match status" value="1"/>
</dbReference>
<dbReference type="SMART" id="SM00064">
    <property type="entry name" value="FYVE"/>
    <property type="match status" value="1"/>
</dbReference>
<dbReference type="InterPro" id="IPR036390">
    <property type="entry name" value="WH_DNA-bd_sf"/>
</dbReference>
<gene>
    <name evidence="8" type="ORF">CUNI_LOCUS11569</name>
</gene>
<dbReference type="FunFam" id="3.50.7.10:FF:000007">
    <property type="entry name" value="1-phosphatidylinositol 3-phosphate 5-kinase isoform X1"/>
    <property type="match status" value="1"/>
</dbReference>
<evidence type="ECO:0000259" key="7">
    <source>
        <dbReference type="PROSITE" id="PS50186"/>
    </source>
</evidence>
<feature type="compositionally biased region" description="Polar residues" evidence="5">
    <location>
        <begin position="323"/>
        <end position="347"/>
    </location>
</feature>
<feature type="region of interest" description="Disordered" evidence="5">
    <location>
        <begin position="1344"/>
        <end position="1389"/>
    </location>
</feature>
<dbReference type="Gene3D" id="1.10.10.10">
    <property type="entry name" value="Winged helix-like DNA-binding domain superfamily/Winged helix DNA-binding domain"/>
    <property type="match status" value="1"/>
</dbReference>
<feature type="region of interest" description="Disordered" evidence="5">
    <location>
        <begin position="1023"/>
        <end position="1042"/>
    </location>
</feature>
<dbReference type="InterPro" id="IPR000306">
    <property type="entry name" value="Znf_FYVE"/>
</dbReference>
<dbReference type="GO" id="GO:1903426">
    <property type="term" value="P:regulation of reactive oxygen species biosynthetic process"/>
    <property type="evidence" value="ECO:0007669"/>
    <property type="project" value="TreeGrafter"/>
</dbReference>
<dbReference type="GO" id="GO:0000285">
    <property type="term" value="F:1-phosphatidylinositol-3-phosphate 5-kinase activity"/>
    <property type="evidence" value="ECO:0007669"/>
    <property type="project" value="InterPro"/>
</dbReference>
<evidence type="ECO:0000313" key="9">
    <source>
        <dbReference type="Proteomes" id="UP000678393"/>
    </source>
</evidence>
<keyword evidence="1" id="KW-0479">Metal-binding</keyword>
<dbReference type="InterPro" id="IPR017455">
    <property type="entry name" value="Znf_FYVE-rel"/>
</dbReference>
<dbReference type="GO" id="GO:0008270">
    <property type="term" value="F:zinc ion binding"/>
    <property type="evidence" value="ECO:0007669"/>
    <property type="project" value="UniProtKB-KW"/>
</dbReference>
<dbReference type="SMART" id="SM00049">
    <property type="entry name" value="DEP"/>
    <property type="match status" value="1"/>
</dbReference>
<dbReference type="CDD" id="cd03334">
    <property type="entry name" value="Fab1_TCP"/>
    <property type="match status" value="1"/>
</dbReference>
<proteinExistence type="predicted"/>
<evidence type="ECO:0000256" key="1">
    <source>
        <dbReference type="ARBA" id="ARBA00022723"/>
    </source>
</evidence>
<dbReference type="InterPro" id="IPR043548">
    <property type="entry name" value="PIKfyve"/>
</dbReference>
<sequence>TPQTYKDSDFKQYWMPDSSCRECYDCGDKFTTFRRRHHCRICGQIFCSKCCNQELPGKIIGYKGGIRVCTYCCRVVQRYASTGDYKGLEDLRAFSQLCNDSGSFDFGRRSISPKLSLGMEDVTSQIRVDSLPDLQGMITSDMHTPFDLTPQSEFSSQENLLLESKLLIQDSVQLRELWRQVCDIEAGVEIQTMRVRLRTHQNCIVGKELVDWLIKRDKAASRDQALAIGQALLYAGYLDCVGHQSIIFKDDFTLYRPGETASALDILGQPETMSTITEEMEKNEPLWFQEIGRTGDDGVDGPNLTHSSPSDDHHSTMVDSEGQKSNSSESDSKTLFYTNETSRSGSFSEMPKIMTMISRDIIDEPLPRQDSSVHGLGDEFLKGALFLRNPPVPSSDLVTCPHGWRSVDQLREENGEKLAYERLKRAHSGLWHALTRQMLSEQCLLSSWEMIIYSCITQISHFVHPDVRLEGDDMDIRNYVHIKKVPGGNKSDTSLFHGVIFTKNVAHKKMKTKIANPLILLLKGTIEFQRVENKFSSLEPQILQEREFMRNCVMKMVAYRPNVVVVEKSVSRLAQEYLLEAGITLLYNVKPSVMERLARFTQADIVPSIDGLVSKPNMGFCHDFRLQTFTLPNKETKTLAVFDGCATHLGCTIVLRGGTPSELRRVKYILKFMTYTAYNSLLELCFCMDEFAMPQPGADELEQPFEGLESSTELSLDDTYRNDNTEKANWDGSPRLIGSIMCIIPKSSLPIIVGGPSQIDVESCAEADRNDCKNVCDSAVSEQLEGDGTEICLPEDNVFSSSDANVDTGSETHATDVVEGEMQMITAVKPSPGDENLATTNTTNTLNLPDRCGILSFQSRPSTSILTELTDFSDPLLGYQNTHDESIFNSASAQKIALKEIKQTNYKRFRKALDGVHLSVSPYHKYSVPFIETDKGSRCPVRKYLPEEIYWSKLFDGEENQWQIKSKTTDVEALAKVASKNNIQILDPHSLITCKLTEPIWDSNTQTLLADFRARGGRIQLDEDTGRQSQVDAGSKKVDDSQGFDPSISGLLWEKKIDCLDPTNHQKLMVLFSSYSYKSANHPYPCVYPWVVTMEFYGRNDITLGGFLEKFCFRKQYSCPSATCDTPMTDHVRRFVHGNACINVLLKNLDNEVPGGKENILMWSWCRKCKQVTPVVPISGDTWSLSFAKYLDLRFHSSSFQRRGAAEPCPHSLHHDHFQYFGHRNIVASFNITIVLLEQLVLPLYYWNNLATDRYSLMLENTMKLKQELTSDTHIRAISEILLEQQNDKKSFRDAATNIQMKINCDMTFHLYAIFDNIELLKRKICEDVSKWNTRMQEFMLLQQKKPRAQASSKKDKDVGQSATEEATASILSQASNVNSTSEDLSNGKSVVTTSPVVTVIIPELQVTDASPASLAVPTSASASKETTPAVEGSEETAEGWFQDLKGATRRWLSTSSFTPLPLPFDPCEHHTLQMCERVPVAVYDPEPSSIIAYAL</sequence>
<dbReference type="Gene3D" id="3.30.40.10">
    <property type="entry name" value="Zinc/RING finger domain, C3HC4 (zinc finger)"/>
    <property type="match status" value="1"/>
</dbReference>
<dbReference type="PANTHER" id="PTHR46715:SF1">
    <property type="entry name" value="1-PHOSPHATIDYLINOSITOL 3-PHOSPHATE 5-KINASE"/>
    <property type="match status" value="1"/>
</dbReference>
<dbReference type="PANTHER" id="PTHR46715">
    <property type="entry name" value="1-PHOSPHATIDYLINOSITOL 3-PHOSPHATE 5-KINASE"/>
    <property type="match status" value="1"/>
</dbReference>
<dbReference type="Pfam" id="PF00118">
    <property type="entry name" value="Cpn60_TCP1"/>
    <property type="match status" value="1"/>
</dbReference>
<dbReference type="PROSITE" id="PS50186">
    <property type="entry name" value="DEP"/>
    <property type="match status" value="1"/>
</dbReference>
<feature type="domain" description="FYVE-type" evidence="6">
    <location>
        <begin position="17"/>
        <end position="77"/>
    </location>
</feature>
<dbReference type="PROSITE" id="PS50178">
    <property type="entry name" value="ZF_FYVE"/>
    <property type="match status" value="1"/>
</dbReference>
<dbReference type="FunFam" id="3.30.40.10:FF:000057">
    <property type="entry name" value="1-phosphatidylinositol 3-phosphate 5-kinase isoform X1"/>
    <property type="match status" value="1"/>
</dbReference>
<evidence type="ECO:0008006" key="10">
    <source>
        <dbReference type="Google" id="ProtNLM"/>
    </source>
</evidence>
<keyword evidence="9" id="KW-1185">Reference proteome</keyword>
<dbReference type="GO" id="GO:0052810">
    <property type="term" value="F:1-phosphatidylinositol-5-kinase activity"/>
    <property type="evidence" value="ECO:0007669"/>
    <property type="project" value="TreeGrafter"/>
</dbReference>
<reference evidence="8" key="1">
    <citation type="submission" date="2021-04" db="EMBL/GenBank/DDBJ databases">
        <authorList>
            <consortium name="Molecular Ecology Group"/>
        </authorList>
    </citation>
    <scope>NUCLEOTIDE SEQUENCE</scope>
</reference>
<keyword evidence="2 4" id="KW-0863">Zinc-finger</keyword>
<protein>
    <recommendedName>
        <fullName evidence="10">1-phosphatidylinositol-3-phosphate 5-kinase</fullName>
    </recommendedName>
</protein>
<evidence type="ECO:0000259" key="6">
    <source>
        <dbReference type="PROSITE" id="PS50178"/>
    </source>
</evidence>
<name>A0A8S3ZGB5_9EUPU</name>
<dbReference type="FunFam" id="1.10.10.10:FF:000206">
    <property type="entry name" value="1-phosphatidylinositol 3-phosphate 5-kinase isoform X1"/>
    <property type="match status" value="1"/>
</dbReference>
<dbReference type="Pfam" id="PF01363">
    <property type="entry name" value="FYVE"/>
    <property type="match status" value="1"/>
</dbReference>
<dbReference type="SUPFAM" id="SSF46785">
    <property type="entry name" value="Winged helix' DNA-binding domain"/>
    <property type="match status" value="1"/>
</dbReference>
<dbReference type="GO" id="GO:0031410">
    <property type="term" value="C:cytoplasmic vesicle"/>
    <property type="evidence" value="ECO:0007669"/>
    <property type="project" value="TreeGrafter"/>
</dbReference>
<dbReference type="CDD" id="cd15725">
    <property type="entry name" value="FYVE_PIKfyve_Fab1"/>
    <property type="match status" value="1"/>
</dbReference>
<dbReference type="GO" id="GO:0012506">
    <property type="term" value="C:vesicle membrane"/>
    <property type="evidence" value="ECO:0007669"/>
    <property type="project" value="TreeGrafter"/>
</dbReference>
<evidence type="ECO:0000256" key="4">
    <source>
        <dbReference type="PROSITE-ProRule" id="PRU00091"/>
    </source>
</evidence>
<feature type="region of interest" description="Disordered" evidence="5">
    <location>
        <begin position="1413"/>
        <end position="1438"/>
    </location>
</feature>
<dbReference type="Proteomes" id="UP000678393">
    <property type="component" value="Unassembled WGS sequence"/>
</dbReference>
<accession>A0A8S3ZGB5</accession>
<keyword evidence="3" id="KW-0862">Zinc</keyword>
<comment type="caution">
    <text evidence="8">The sequence shown here is derived from an EMBL/GenBank/DDBJ whole genome shotgun (WGS) entry which is preliminary data.</text>
</comment>
<feature type="region of interest" description="Disordered" evidence="5">
    <location>
        <begin position="291"/>
        <end position="350"/>
    </location>
</feature>
<feature type="non-terminal residue" evidence="8">
    <location>
        <position position="1496"/>
    </location>
</feature>
<organism evidence="8 9">
    <name type="scientific">Candidula unifasciata</name>
    <dbReference type="NCBI Taxonomy" id="100452"/>
    <lineage>
        <taxon>Eukaryota</taxon>
        <taxon>Metazoa</taxon>
        <taxon>Spiralia</taxon>
        <taxon>Lophotrochozoa</taxon>
        <taxon>Mollusca</taxon>
        <taxon>Gastropoda</taxon>
        <taxon>Heterobranchia</taxon>
        <taxon>Euthyneura</taxon>
        <taxon>Panpulmonata</taxon>
        <taxon>Eupulmonata</taxon>
        <taxon>Stylommatophora</taxon>
        <taxon>Helicina</taxon>
        <taxon>Helicoidea</taxon>
        <taxon>Geomitridae</taxon>
        <taxon>Candidula</taxon>
    </lineage>
</organism>